<reference evidence="9" key="1">
    <citation type="journal article" date="2014" name="Front. Microbiol.">
        <title>High frequency of phylogenetically diverse reductive dehalogenase-homologous genes in deep subseafloor sedimentary metagenomes.</title>
        <authorList>
            <person name="Kawai M."/>
            <person name="Futagami T."/>
            <person name="Toyoda A."/>
            <person name="Takaki Y."/>
            <person name="Nishi S."/>
            <person name="Hori S."/>
            <person name="Arai W."/>
            <person name="Tsubouchi T."/>
            <person name="Morono Y."/>
            <person name="Uchiyama I."/>
            <person name="Ito T."/>
            <person name="Fujiyama A."/>
            <person name="Inagaki F."/>
            <person name="Takami H."/>
        </authorList>
    </citation>
    <scope>NUCLEOTIDE SEQUENCE</scope>
    <source>
        <strain evidence="9">Expedition CK06-06</strain>
    </source>
</reference>
<dbReference type="GO" id="GO:0055085">
    <property type="term" value="P:transmembrane transport"/>
    <property type="evidence" value="ECO:0007669"/>
    <property type="project" value="InterPro"/>
</dbReference>
<evidence type="ECO:0000256" key="6">
    <source>
        <dbReference type="ARBA" id="ARBA00023136"/>
    </source>
</evidence>
<feature type="domain" description="ABC transmembrane type-1" evidence="8">
    <location>
        <begin position="1"/>
        <end position="180"/>
    </location>
</feature>
<evidence type="ECO:0000256" key="5">
    <source>
        <dbReference type="ARBA" id="ARBA00022989"/>
    </source>
</evidence>
<dbReference type="InterPro" id="IPR000515">
    <property type="entry name" value="MetI-like"/>
</dbReference>
<dbReference type="PROSITE" id="PS50928">
    <property type="entry name" value="ABC_TM1"/>
    <property type="match status" value="1"/>
</dbReference>
<dbReference type="EMBL" id="BARS01015787">
    <property type="protein sequence ID" value="GAF94376.1"/>
    <property type="molecule type" value="Genomic_DNA"/>
</dbReference>
<protein>
    <recommendedName>
        <fullName evidence="8">ABC transmembrane type-1 domain-containing protein</fullName>
    </recommendedName>
</protein>
<feature type="transmembrane region" description="Helical" evidence="7">
    <location>
        <begin position="112"/>
        <end position="137"/>
    </location>
</feature>
<dbReference type="Pfam" id="PF00528">
    <property type="entry name" value="BPD_transp_1"/>
    <property type="match status" value="1"/>
</dbReference>
<accession>X0U4T1</accession>
<feature type="transmembrane region" description="Helical" evidence="7">
    <location>
        <begin position="157"/>
        <end position="183"/>
    </location>
</feature>
<dbReference type="Gene3D" id="1.10.3720.10">
    <property type="entry name" value="MetI-like"/>
    <property type="match status" value="1"/>
</dbReference>
<evidence type="ECO:0000256" key="2">
    <source>
        <dbReference type="ARBA" id="ARBA00022448"/>
    </source>
</evidence>
<keyword evidence="4 7" id="KW-0812">Transmembrane</keyword>
<dbReference type="InterPro" id="IPR035906">
    <property type="entry name" value="MetI-like_sf"/>
</dbReference>
<name>X0U4T1_9ZZZZ</name>
<dbReference type="PANTHER" id="PTHR43163">
    <property type="entry name" value="DIPEPTIDE TRANSPORT SYSTEM PERMEASE PROTEIN DPPB-RELATED"/>
    <property type="match status" value="1"/>
</dbReference>
<evidence type="ECO:0000256" key="7">
    <source>
        <dbReference type="SAM" id="Phobius"/>
    </source>
</evidence>
<evidence type="ECO:0000256" key="3">
    <source>
        <dbReference type="ARBA" id="ARBA00022475"/>
    </source>
</evidence>
<evidence type="ECO:0000313" key="9">
    <source>
        <dbReference type="EMBL" id="GAF94376.1"/>
    </source>
</evidence>
<organism evidence="9">
    <name type="scientific">marine sediment metagenome</name>
    <dbReference type="NCBI Taxonomy" id="412755"/>
    <lineage>
        <taxon>unclassified sequences</taxon>
        <taxon>metagenomes</taxon>
        <taxon>ecological metagenomes</taxon>
    </lineage>
</organism>
<evidence type="ECO:0000256" key="1">
    <source>
        <dbReference type="ARBA" id="ARBA00004651"/>
    </source>
</evidence>
<dbReference type="PANTHER" id="PTHR43163:SF6">
    <property type="entry name" value="DIPEPTIDE TRANSPORT SYSTEM PERMEASE PROTEIN DPPB-RELATED"/>
    <property type="match status" value="1"/>
</dbReference>
<comment type="subcellular location">
    <subcellularLocation>
        <location evidence="1">Cell membrane</location>
        <topology evidence="1">Multi-pass membrane protein</topology>
    </subcellularLocation>
</comment>
<evidence type="ECO:0000256" key="4">
    <source>
        <dbReference type="ARBA" id="ARBA00022692"/>
    </source>
</evidence>
<keyword evidence="2" id="KW-0813">Transport</keyword>
<dbReference type="AlphaFoldDB" id="X0U4T1"/>
<sequence length="195" mass="22067">MLAVVFMMVFGYYWKILPVLGRLSRGISPPMRITGLLTVDSLIQGNFVAFWDAFKHLILPSFALAIPSLFQEARIARSSMVENMHKDFIYVARGYGIPERVIMFKYLLKPSLIPTVSIMALDFAYIFANAFLVEMIFNWPGLSRYAITVMMHKDLNSISAVIVVFGIIFVLVNICVDIIIVFLDPRLRFSTSGGI</sequence>
<keyword evidence="6 7" id="KW-0472">Membrane</keyword>
<dbReference type="GO" id="GO:0005886">
    <property type="term" value="C:plasma membrane"/>
    <property type="evidence" value="ECO:0007669"/>
    <property type="project" value="UniProtKB-SubCell"/>
</dbReference>
<keyword evidence="3" id="KW-1003">Cell membrane</keyword>
<dbReference type="SUPFAM" id="SSF161098">
    <property type="entry name" value="MetI-like"/>
    <property type="match status" value="1"/>
</dbReference>
<proteinExistence type="predicted"/>
<gene>
    <name evidence="9" type="ORF">S01H1_26072</name>
</gene>
<comment type="caution">
    <text evidence="9">The sequence shown here is derived from an EMBL/GenBank/DDBJ whole genome shotgun (WGS) entry which is preliminary data.</text>
</comment>
<evidence type="ECO:0000259" key="8">
    <source>
        <dbReference type="PROSITE" id="PS50928"/>
    </source>
</evidence>
<keyword evidence="5 7" id="KW-1133">Transmembrane helix</keyword>